<evidence type="ECO:0000259" key="11">
    <source>
        <dbReference type="PROSITE" id="PS51779"/>
    </source>
</evidence>
<dbReference type="Gene3D" id="3.10.20.310">
    <property type="entry name" value="membrane protein fhac"/>
    <property type="match status" value="1"/>
</dbReference>
<dbReference type="EMBL" id="SRXV01000002">
    <property type="protein sequence ID" value="TGY92729.1"/>
    <property type="molecule type" value="Genomic_DNA"/>
</dbReference>
<feature type="compositionally biased region" description="Basic residues" evidence="10">
    <location>
        <begin position="13"/>
        <end position="26"/>
    </location>
</feature>
<evidence type="ECO:0000256" key="6">
    <source>
        <dbReference type="ARBA" id="ARBA00022989"/>
    </source>
</evidence>
<feature type="region of interest" description="Disordered" evidence="10">
    <location>
        <begin position="1"/>
        <end position="30"/>
    </location>
</feature>
<evidence type="ECO:0000313" key="12">
    <source>
        <dbReference type="EMBL" id="TGY92729.1"/>
    </source>
</evidence>
<evidence type="ECO:0000256" key="7">
    <source>
        <dbReference type="ARBA" id="ARBA00023136"/>
    </source>
</evidence>
<keyword evidence="13" id="KW-1185">Reference proteome</keyword>
<keyword evidence="7 9" id="KW-0472">Membrane</keyword>
<name>A0A4V6RF86_9PROT</name>
<dbReference type="InterPro" id="IPR005548">
    <property type="entry name" value="Cell_div_FtsQ/DivIB_C"/>
</dbReference>
<evidence type="ECO:0000256" key="9">
    <source>
        <dbReference type="HAMAP-Rule" id="MF_00911"/>
    </source>
</evidence>
<dbReference type="GO" id="GO:0032153">
    <property type="term" value="C:cell division site"/>
    <property type="evidence" value="ECO:0007669"/>
    <property type="project" value="UniProtKB-UniRule"/>
</dbReference>
<dbReference type="InterPro" id="IPR026579">
    <property type="entry name" value="FtsQ"/>
</dbReference>
<evidence type="ECO:0000256" key="4">
    <source>
        <dbReference type="ARBA" id="ARBA00022618"/>
    </source>
</evidence>
<evidence type="ECO:0000256" key="10">
    <source>
        <dbReference type="SAM" id="MobiDB-lite"/>
    </source>
</evidence>
<comment type="subcellular location">
    <subcellularLocation>
        <location evidence="9">Cell inner membrane</location>
        <topology evidence="9">Single-pass type II membrane protein</topology>
    </subcellularLocation>
    <subcellularLocation>
        <location evidence="1">Membrane</location>
    </subcellularLocation>
    <text evidence="9">Localizes to the division septum.</text>
</comment>
<dbReference type="Proteomes" id="UP000305451">
    <property type="component" value="Unassembled WGS sequence"/>
</dbReference>
<keyword evidence="4 9" id="KW-0132">Cell division</keyword>
<dbReference type="InterPro" id="IPR013685">
    <property type="entry name" value="POTRA_FtsQ_type"/>
</dbReference>
<dbReference type="GO" id="GO:0090529">
    <property type="term" value="P:cell septum assembly"/>
    <property type="evidence" value="ECO:0007669"/>
    <property type="project" value="InterPro"/>
</dbReference>
<comment type="caution">
    <text evidence="12">The sequence shown here is derived from an EMBL/GenBank/DDBJ whole genome shotgun (WGS) entry which is preliminary data.</text>
</comment>
<accession>A0A4V6RF86</accession>
<dbReference type="PROSITE" id="PS51779">
    <property type="entry name" value="POTRA"/>
    <property type="match status" value="1"/>
</dbReference>
<keyword evidence="5 9" id="KW-0812">Transmembrane</keyword>
<proteinExistence type="inferred from homology"/>
<reference evidence="12 13" key="1">
    <citation type="journal article" date="2013" name="Int. J. Syst. Evol. Microbiol.">
        <title>Marinicauda pacifica gen. nov., sp. nov., a prosthecate alphaproteobacterium of the family Hyphomonadaceae isolated from deep seawater.</title>
        <authorList>
            <person name="Zhang X.Y."/>
            <person name="Li G.W."/>
            <person name="Wang C.S."/>
            <person name="Zhang Y.J."/>
            <person name="Xu X.W."/>
            <person name="Li H."/>
            <person name="Liu A."/>
            <person name="Liu C."/>
            <person name="Xie B.B."/>
            <person name="Qin Q.L."/>
            <person name="Xu Z."/>
            <person name="Chen X.L."/>
            <person name="Zhou B.C."/>
            <person name="Zhang Y.Z."/>
        </authorList>
    </citation>
    <scope>NUCLEOTIDE SEQUENCE [LARGE SCALE GENOMIC DNA]</scope>
    <source>
        <strain evidence="12 13">P-1 km-3</strain>
    </source>
</reference>
<dbReference type="AlphaFoldDB" id="A0A4V6RF86"/>
<keyword evidence="6 9" id="KW-1133">Transmembrane helix</keyword>
<organism evidence="12 13">
    <name type="scientific">Marinicauda pacifica</name>
    <dbReference type="NCBI Taxonomy" id="1133559"/>
    <lineage>
        <taxon>Bacteria</taxon>
        <taxon>Pseudomonadati</taxon>
        <taxon>Pseudomonadota</taxon>
        <taxon>Alphaproteobacteria</taxon>
        <taxon>Maricaulales</taxon>
        <taxon>Maricaulaceae</taxon>
        <taxon>Marinicauda</taxon>
    </lineage>
</organism>
<evidence type="ECO:0000256" key="3">
    <source>
        <dbReference type="ARBA" id="ARBA00022519"/>
    </source>
</evidence>
<dbReference type="GO" id="GO:0005886">
    <property type="term" value="C:plasma membrane"/>
    <property type="evidence" value="ECO:0007669"/>
    <property type="project" value="UniProtKB-SubCell"/>
</dbReference>
<dbReference type="PANTHER" id="PTHR35851">
    <property type="entry name" value="CELL DIVISION PROTEIN FTSQ"/>
    <property type="match status" value="1"/>
</dbReference>
<feature type="transmembrane region" description="Helical" evidence="9">
    <location>
        <begin position="52"/>
        <end position="75"/>
    </location>
</feature>
<evidence type="ECO:0000256" key="1">
    <source>
        <dbReference type="ARBA" id="ARBA00004370"/>
    </source>
</evidence>
<comment type="similarity">
    <text evidence="9">Belongs to the FtsQ/DivIB family. FtsQ subfamily.</text>
</comment>
<dbReference type="Pfam" id="PF03799">
    <property type="entry name" value="FtsQ_DivIB_C"/>
    <property type="match status" value="1"/>
</dbReference>
<dbReference type="PANTHER" id="PTHR35851:SF1">
    <property type="entry name" value="CELL DIVISION PROTEIN FTSQ"/>
    <property type="match status" value="1"/>
</dbReference>
<dbReference type="OrthoDB" id="9783091at2"/>
<dbReference type="HAMAP" id="MF_00911">
    <property type="entry name" value="FtsQ_subfam"/>
    <property type="match status" value="1"/>
</dbReference>
<feature type="domain" description="POTRA" evidence="11">
    <location>
        <begin position="98"/>
        <end position="166"/>
    </location>
</feature>
<evidence type="ECO:0000313" key="13">
    <source>
        <dbReference type="Proteomes" id="UP000305451"/>
    </source>
</evidence>
<keyword evidence="3 9" id="KW-0997">Cell inner membrane</keyword>
<sequence length="305" mass="32241">MPKVGRAGTARSAKPRKPAASRRKAKAVSPRGAKLSNWMAARLRAARYRAGYALRLAVLGVGGLCVLSLAGLMALGRMDEIGAALNEGLDARLARSGFAVRAVDVTGASRLDGAAIAEAMGVDPGHSLLAIDPAAARARIEAMSWVEEAQVARLWPDRVYVILKEREPFAVWQHNGAHHVIDRSGTVIAAAEATQYGALPRVVGEGANAEAAPLLDLLARQEAIDALVTHAVRVGERRWNLRLLAGGDILLPEGDPASALALIATLHDERGVLNLDAQAFDLRTQGELVIRAWPDRAAAARGRGA</sequence>
<dbReference type="RefSeq" id="WP_135944178.1">
    <property type="nucleotide sequence ID" value="NZ_BMEI01000002.1"/>
</dbReference>
<evidence type="ECO:0000256" key="5">
    <source>
        <dbReference type="ARBA" id="ARBA00022692"/>
    </source>
</evidence>
<dbReference type="Pfam" id="PF08478">
    <property type="entry name" value="POTRA_1"/>
    <property type="match status" value="1"/>
</dbReference>
<dbReference type="GO" id="GO:0043093">
    <property type="term" value="P:FtsZ-dependent cytokinesis"/>
    <property type="evidence" value="ECO:0007669"/>
    <property type="project" value="UniProtKB-UniRule"/>
</dbReference>
<evidence type="ECO:0000256" key="8">
    <source>
        <dbReference type="ARBA" id="ARBA00023306"/>
    </source>
</evidence>
<keyword evidence="8 9" id="KW-0131">Cell cycle</keyword>
<protein>
    <recommendedName>
        <fullName evidence="9">Cell division protein FtsQ</fullName>
    </recommendedName>
</protein>
<comment type="function">
    <text evidence="9">Essential cell division protein.</text>
</comment>
<keyword evidence="2 9" id="KW-1003">Cell membrane</keyword>
<gene>
    <name evidence="9" type="primary">ftsQ</name>
    <name evidence="12" type="ORF">E5162_06535</name>
</gene>
<evidence type="ECO:0000256" key="2">
    <source>
        <dbReference type="ARBA" id="ARBA00022475"/>
    </source>
</evidence>
<dbReference type="InterPro" id="IPR034746">
    <property type="entry name" value="POTRA"/>
</dbReference>